<comment type="catalytic activity">
    <reaction evidence="9">
        <text>D-glycero-beta-D-manno-heptose 1-phosphate + ATP + H(+) = ADP-D-glycero-beta-D-manno-heptose + diphosphate</text>
        <dbReference type="Rhea" id="RHEA:27465"/>
        <dbReference type="ChEBI" id="CHEBI:15378"/>
        <dbReference type="ChEBI" id="CHEBI:30616"/>
        <dbReference type="ChEBI" id="CHEBI:33019"/>
        <dbReference type="ChEBI" id="CHEBI:59967"/>
        <dbReference type="ChEBI" id="CHEBI:61593"/>
        <dbReference type="EC" id="2.7.7.70"/>
    </reaction>
</comment>
<dbReference type="AlphaFoldDB" id="A0A975U5T1"/>
<dbReference type="InterPro" id="IPR011914">
    <property type="entry name" value="RfaE_dom_II"/>
</dbReference>
<organism evidence="12 13">
    <name type="scientific">Elioraea tepida</name>
    <dbReference type="NCBI Taxonomy" id="2843330"/>
    <lineage>
        <taxon>Bacteria</taxon>
        <taxon>Pseudomonadati</taxon>
        <taxon>Pseudomonadota</taxon>
        <taxon>Alphaproteobacteria</taxon>
        <taxon>Acetobacterales</taxon>
        <taxon>Elioraeaceae</taxon>
        <taxon>Elioraea</taxon>
    </lineage>
</organism>
<feature type="domain" description="Carbohydrate kinase PfkB" evidence="10">
    <location>
        <begin position="30"/>
        <end position="326"/>
    </location>
</feature>
<dbReference type="GO" id="GO:0016773">
    <property type="term" value="F:phosphotransferase activity, alcohol group as acceptor"/>
    <property type="evidence" value="ECO:0007669"/>
    <property type="project" value="InterPro"/>
</dbReference>
<comment type="catalytic activity">
    <reaction evidence="9">
        <text>D-glycero-beta-D-manno-heptose 7-phosphate + ATP = D-glycero-beta-D-manno-heptose 1,7-bisphosphate + ADP + H(+)</text>
        <dbReference type="Rhea" id="RHEA:27473"/>
        <dbReference type="ChEBI" id="CHEBI:15378"/>
        <dbReference type="ChEBI" id="CHEBI:30616"/>
        <dbReference type="ChEBI" id="CHEBI:60204"/>
        <dbReference type="ChEBI" id="CHEBI:60208"/>
        <dbReference type="ChEBI" id="CHEBI:456216"/>
        <dbReference type="EC" id="2.7.1.167"/>
    </reaction>
</comment>
<dbReference type="HAMAP" id="MF_01603">
    <property type="entry name" value="HldE"/>
    <property type="match status" value="1"/>
</dbReference>
<dbReference type="InterPro" id="IPR004821">
    <property type="entry name" value="Cyt_trans-like"/>
</dbReference>
<dbReference type="GO" id="GO:0005829">
    <property type="term" value="C:cytosol"/>
    <property type="evidence" value="ECO:0007669"/>
    <property type="project" value="TreeGrafter"/>
</dbReference>
<evidence type="ECO:0000256" key="9">
    <source>
        <dbReference type="HAMAP-Rule" id="MF_01603"/>
    </source>
</evidence>
<dbReference type="Pfam" id="PF01467">
    <property type="entry name" value="CTP_transf_like"/>
    <property type="match status" value="1"/>
</dbReference>
<keyword evidence="7 9" id="KW-0067">ATP-binding</keyword>
<comment type="function">
    <text evidence="1 9">Catalyzes the phosphorylation of D-glycero-D-manno-heptose 7-phosphate at the C-1 position to selectively form D-glycero-beta-D-manno-heptose-1,7-bisphosphate.</text>
</comment>
<dbReference type="Proteomes" id="UP000694001">
    <property type="component" value="Chromosome"/>
</dbReference>
<dbReference type="NCBIfam" id="TIGR00125">
    <property type="entry name" value="cyt_tran_rel"/>
    <property type="match status" value="1"/>
</dbReference>
<dbReference type="GO" id="GO:0033786">
    <property type="term" value="F:heptose-1-phosphate adenylyltransferase activity"/>
    <property type="evidence" value="ECO:0007669"/>
    <property type="project" value="UniProtKB-UniRule"/>
</dbReference>
<dbReference type="EC" id="2.7.7.70" evidence="9"/>
<keyword evidence="3 9" id="KW-0808">Transferase</keyword>
<evidence type="ECO:0000313" key="12">
    <source>
        <dbReference type="EMBL" id="QXM25968.1"/>
    </source>
</evidence>
<feature type="region of interest" description="Cytidylyltransferase" evidence="9">
    <location>
        <begin position="368"/>
        <end position="497"/>
    </location>
</feature>
<keyword evidence="8 9" id="KW-0119">Carbohydrate metabolism</keyword>
<dbReference type="PANTHER" id="PTHR46969:SF1">
    <property type="entry name" value="BIFUNCTIONAL PROTEIN HLDE"/>
    <property type="match status" value="1"/>
</dbReference>
<dbReference type="InterPro" id="IPR011611">
    <property type="entry name" value="PfkB_dom"/>
</dbReference>
<feature type="region of interest" description="Ribokinase" evidence="9">
    <location>
        <begin position="1"/>
        <end position="342"/>
    </location>
</feature>
<comment type="pathway">
    <text evidence="9">Nucleotide-sugar biosynthesis; ADP-L-glycero-beta-D-manno-heptose biosynthesis; ADP-L-glycero-beta-D-manno-heptose from D-glycero-beta-D-manno-heptose 7-phosphate: step 3/4.</text>
</comment>
<evidence type="ECO:0000256" key="6">
    <source>
        <dbReference type="ARBA" id="ARBA00022777"/>
    </source>
</evidence>
<comment type="similarity">
    <text evidence="9">In the C-terminal section; belongs to the cytidylyltransferase family.</text>
</comment>
<evidence type="ECO:0000256" key="1">
    <source>
        <dbReference type="ARBA" id="ARBA00002319"/>
    </source>
</evidence>
<reference evidence="12" key="1">
    <citation type="submission" date="2021-06" db="EMBL/GenBank/DDBJ databases">
        <title>Elioraea tepida, sp. nov., a moderately thermophilic aerobic anoxygenic phototrophic bacterium isolated from an alkaline siliceous hot spring mat community in Yellowstone National Park, WY, USA.</title>
        <authorList>
            <person name="Saini M.K."/>
            <person name="Yoshida S."/>
            <person name="Sebastian A."/>
            <person name="Hirose S."/>
            <person name="Hara E."/>
            <person name="Tamaki H."/>
            <person name="Soulier N.T."/>
            <person name="Albert I."/>
            <person name="Hanada S."/>
            <person name="Bryant D.A."/>
            <person name="Tank M."/>
        </authorList>
    </citation>
    <scope>NUCLEOTIDE SEQUENCE</scope>
    <source>
        <strain evidence="12">MS-P2</strain>
    </source>
</reference>
<proteinExistence type="inferred from homology"/>
<evidence type="ECO:0000256" key="5">
    <source>
        <dbReference type="ARBA" id="ARBA00022741"/>
    </source>
</evidence>
<comment type="function">
    <text evidence="2 9">Catalyzes the ADP transfer from ATP to D-glycero-beta-D-manno-heptose 1-phosphate, yielding ADP-D-glycero-beta-D-manno-heptose.</text>
</comment>
<evidence type="ECO:0000259" key="11">
    <source>
        <dbReference type="Pfam" id="PF01467"/>
    </source>
</evidence>
<dbReference type="InterPro" id="IPR023030">
    <property type="entry name" value="Bifunc_HldE"/>
</dbReference>
<feature type="domain" description="Cytidyltransferase-like" evidence="11">
    <location>
        <begin position="368"/>
        <end position="462"/>
    </location>
</feature>
<dbReference type="RefSeq" id="WP_218287019.1">
    <property type="nucleotide sequence ID" value="NZ_CP076448.1"/>
</dbReference>
<comment type="pathway">
    <text evidence="9">Nucleotide-sugar biosynthesis; ADP-L-glycero-beta-D-manno-heptose biosynthesis; ADP-L-glycero-beta-D-manno-heptose from D-glycero-beta-D-manno-heptose 7-phosphate: step 1/4.</text>
</comment>
<dbReference type="FunFam" id="3.40.1190.20:FF:000002">
    <property type="entry name" value="Bifunctional protein HldE"/>
    <property type="match status" value="1"/>
</dbReference>
<comment type="similarity">
    <text evidence="9">In the N-terminal section; belongs to the carbohydrate kinase PfkB family.</text>
</comment>
<evidence type="ECO:0000256" key="4">
    <source>
        <dbReference type="ARBA" id="ARBA00022695"/>
    </source>
</evidence>
<evidence type="ECO:0000256" key="7">
    <source>
        <dbReference type="ARBA" id="ARBA00022840"/>
    </source>
</evidence>
<dbReference type="PANTHER" id="PTHR46969">
    <property type="entry name" value="BIFUNCTIONAL PROTEIN HLDE"/>
    <property type="match status" value="1"/>
</dbReference>
<dbReference type="CDD" id="cd01172">
    <property type="entry name" value="RfaE_like"/>
    <property type="match status" value="1"/>
</dbReference>
<keyword evidence="13" id="KW-1185">Reference proteome</keyword>
<evidence type="ECO:0000256" key="8">
    <source>
        <dbReference type="ARBA" id="ARBA00023277"/>
    </source>
</evidence>
<keyword evidence="9" id="KW-0511">Multifunctional enzyme</keyword>
<keyword evidence="4 9" id="KW-0548">Nucleotidyltransferase</keyword>
<gene>
    <name evidence="12" type="primary">rfaE1</name>
    <name evidence="9" type="synonym">hldE</name>
    <name evidence="12" type="ORF">KO353_07190</name>
</gene>
<accession>A0A975U5T1</accession>
<evidence type="ECO:0000313" key="13">
    <source>
        <dbReference type="Proteomes" id="UP000694001"/>
    </source>
</evidence>
<dbReference type="EC" id="2.7.1.167" evidence="9"/>
<dbReference type="InterPro" id="IPR011913">
    <property type="entry name" value="RfaE_dom_I"/>
</dbReference>
<protein>
    <recommendedName>
        <fullName evidence="9">Bifunctional protein HldE</fullName>
    </recommendedName>
    <domain>
        <recommendedName>
            <fullName evidence="9">D-beta-D-heptose 7-phosphate kinase</fullName>
            <ecNumber evidence="9">2.7.1.167</ecNumber>
        </recommendedName>
        <alternativeName>
            <fullName evidence="9">D-beta-D-heptose 7-phosphotransferase</fullName>
        </alternativeName>
        <alternativeName>
            <fullName evidence="9">D-glycero-beta-D-manno-heptose-7-phosphate kinase</fullName>
        </alternativeName>
    </domain>
    <domain>
        <recommendedName>
            <fullName evidence="9">D-beta-D-heptose 1-phosphate adenylyltransferase</fullName>
            <ecNumber evidence="9">2.7.7.70</ecNumber>
        </recommendedName>
        <alternativeName>
            <fullName evidence="9">D-glycero-beta-D-manno-heptose 1-phosphate adenylyltransferase</fullName>
        </alternativeName>
    </domain>
</protein>
<evidence type="ECO:0000256" key="2">
    <source>
        <dbReference type="ARBA" id="ARBA00003753"/>
    </source>
</evidence>
<evidence type="ECO:0000256" key="3">
    <source>
        <dbReference type="ARBA" id="ARBA00022679"/>
    </source>
</evidence>
<evidence type="ECO:0000259" key="10">
    <source>
        <dbReference type="Pfam" id="PF00294"/>
    </source>
</evidence>
<dbReference type="KEGG" id="elio:KO353_07190"/>
<name>A0A975U5T1_9PROT</name>
<dbReference type="Pfam" id="PF00294">
    <property type="entry name" value="PfkB"/>
    <property type="match status" value="1"/>
</dbReference>
<dbReference type="NCBIfam" id="TIGR02199">
    <property type="entry name" value="rfaE_dom_II"/>
    <property type="match status" value="1"/>
</dbReference>
<keyword evidence="6 9" id="KW-0418">Kinase</keyword>
<feature type="active site" evidence="9">
    <location>
        <position position="288"/>
    </location>
</feature>
<feature type="binding site" evidence="9">
    <location>
        <begin position="218"/>
        <end position="221"/>
    </location>
    <ligand>
        <name>ATP</name>
        <dbReference type="ChEBI" id="CHEBI:30616"/>
    </ligand>
</feature>
<keyword evidence="5 9" id="KW-0547">Nucleotide-binding</keyword>
<dbReference type="NCBIfam" id="TIGR02198">
    <property type="entry name" value="rfaE_dom_I"/>
    <property type="match status" value="1"/>
</dbReference>
<sequence length="497" mass="52001">MPDHLPDDDRALDPDRADLANGLAALPRASVLVVGDAMLDRYVYGSVTRVSPEAPIPVLSVERELAMPGGAANVVRNITALGASAAFVTVVGDDVAGSDLTALIGGQPKVEPWMLVQGGRPTTVKTRYLAAGQQLLRADRETTEPIHPKLSERLVRIATDAMAACRAVVLSDYHKGVLAGSAAQAILRAARSAGRITVVDPKGQDWARYAGADVLTPNRRELAEASGMPTATPEEVVAAAEAMLAAHGFGAVLCTRSEDGMTLVRRGGATLHLAAEAREVFDVSGAGDTVVATLAAGLAAGLALPVAARLANIAAGIVVGKVGTAVARESEIRAVLSPASGSLRKVVTREEAAEQVERWRRRGWRIGFTNGCFDLLHPGHVHLLAQARAECDRLVVGLNSDASVRRLKGPTRPVQTEAARAAVLASLADVDLVTVFEEDTPEALIAALRPDVLVKGADYRLDQVVGAELVRGWGGRVVLAELLPGNSTTATIARLRG</sequence>
<dbReference type="GO" id="GO:0033785">
    <property type="term" value="F:heptose 7-phosphate kinase activity"/>
    <property type="evidence" value="ECO:0007669"/>
    <property type="project" value="UniProtKB-UniRule"/>
</dbReference>
<comment type="subunit">
    <text evidence="9">Homodimer.</text>
</comment>
<dbReference type="EMBL" id="CP076448">
    <property type="protein sequence ID" value="QXM25968.1"/>
    <property type="molecule type" value="Genomic_DNA"/>
</dbReference>
<dbReference type="GO" id="GO:0005524">
    <property type="term" value="F:ATP binding"/>
    <property type="evidence" value="ECO:0007669"/>
    <property type="project" value="UniProtKB-UniRule"/>
</dbReference>